<dbReference type="Proteomes" id="UP000054538">
    <property type="component" value="Unassembled WGS sequence"/>
</dbReference>
<protein>
    <submittedName>
        <fullName evidence="1">Uncharacterized protein</fullName>
    </submittedName>
</protein>
<dbReference type="InParanoid" id="A0A0D0E5N4"/>
<proteinExistence type="predicted"/>
<gene>
    <name evidence="1" type="ORF">PAXRUDRAFT_10640</name>
</gene>
<dbReference type="HOGENOM" id="CLU_3014813_0_0_1"/>
<name>A0A0D0E5N4_9AGAM</name>
<reference evidence="2" key="2">
    <citation type="submission" date="2015-01" db="EMBL/GenBank/DDBJ databases">
        <title>Evolutionary Origins and Diversification of the Mycorrhizal Mutualists.</title>
        <authorList>
            <consortium name="DOE Joint Genome Institute"/>
            <consortium name="Mycorrhizal Genomics Consortium"/>
            <person name="Kohler A."/>
            <person name="Kuo A."/>
            <person name="Nagy L.G."/>
            <person name="Floudas D."/>
            <person name="Copeland A."/>
            <person name="Barry K.W."/>
            <person name="Cichocki N."/>
            <person name="Veneault-Fourrey C."/>
            <person name="LaButti K."/>
            <person name="Lindquist E.A."/>
            <person name="Lipzen A."/>
            <person name="Lundell T."/>
            <person name="Morin E."/>
            <person name="Murat C."/>
            <person name="Riley R."/>
            <person name="Ohm R."/>
            <person name="Sun H."/>
            <person name="Tunlid A."/>
            <person name="Henrissat B."/>
            <person name="Grigoriev I.V."/>
            <person name="Hibbett D.S."/>
            <person name="Martin F."/>
        </authorList>
    </citation>
    <scope>NUCLEOTIDE SEQUENCE [LARGE SCALE GENOMIC DNA]</scope>
    <source>
        <strain evidence="2">Ve08.2h10</strain>
    </source>
</reference>
<evidence type="ECO:0000313" key="2">
    <source>
        <dbReference type="Proteomes" id="UP000054538"/>
    </source>
</evidence>
<evidence type="ECO:0000313" key="1">
    <source>
        <dbReference type="EMBL" id="KIK96719.1"/>
    </source>
</evidence>
<keyword evidence="2" id="KW-1185">Reference proteome</keyword>
<sequence length="56" mass="6297">MHRQLLAPLENLPAFREYSLNSQAQPAEFARYTPVLPLTLKAGVAWTECYDIGHPA</sequence>
<reference evidence="1 2" key="1">
    <citation type="submission" date="2014-04" db="EMBL/GenBank/DDBJ databases">
        <authorList>
            <consortium name="DOE Joint Genome Institute"/>
            <person name="Kuo A."/>
            <person name="Kohler A."/>
            <person name="Jargeat P."/>
            <person name="Nagy L.G."/>
            <person name="Floudas D."/>
            <person name="Copeland A."/>
            <person name="Barry K.W."/>
            <person name="Cichocki N."/>
            <person name="Veneault-Fourrey C."/>
            <person name="LaButti K."/>
            <person name="Lindquist E.A."/>
            <person name="Lipzen A."/>
            <person name="Lundell T."/>
            <person name="Morin E."/>
            <person name="Murat C."/>
            <person name="Sun H."/>
            <person name="Tunlid A."/>
            <person name="Henrissat B."/>
            <person name="Grigoriev I.V."/>
            <person name="Hibbett D.S."/>
            <person name="Martin F."/>
            <person name="Nordberg H.P."/>
            <person name="Cantor M.N."/>
            <person name="Hua S.X."/>
        </authorList>
    </citation>
    <scope>NUCLEOTIDE SEQUENCE [LARGE SCALE GENOMIC DNA]</scope>
    <source>
        <strain evidence="1 2">Ve08.2h10</strain>
    </source>
</reference>
<organism evidence="1 2">
    <name type="scientific">Paxillus rubicundulus Ve08.2h10</name>
    <dbReference type="NCBI Taxonomy" id="930991"/>
    <lineage>
        <taxon>Eukaryota</taxon>
        <taxon>Fungi</taxon>
        <taxon>Dikarya</taxon>
        <taxon>Basidiomycota</taxon>
        <taxon>Agaricomycotina</taxon>
        <taxon>Agaricomycetes</taxon>
        <taxon>Agaricomycetidae</taxon>
        <taxon>Boletales</taxon>
        <taxon>Paxilineae</taxon>
        <taxon>Paxillaceae</taxon>
        <taxon>Paxillus</taxon>
    </lineage>
</organism>
<dbReference type="AlphaFoldDB" id="A0A0D0E5N4"/>
<dbReference type="EMBL" id="KN824972">
    <property type="protein sequence ID" value="KIK96719.1"/>
    <property type="molecule type" value="Genomic_DNA"/>
</dbReference>
<accession>A0A0D0E5N4</accession>